<sequence>MLLFIATGLLFIVASSGLGYCEEYYVSSTTLECTGNLQPCHSLLFYFNDSQQYFVDDAIFYFMEGTHILDGHELLAIRDVNNLTLKGLDYKLEDGFHETMKICKKIKSQIMRMPQTARKISQRRKHLRSLRVPFVDDKHVVAHDMENMVTVELYDEDGDFVTRRRETLIREDLID</sequence>
<keyword evidence="1" id="KW-0732">Signal</keyword>
<proteinExistence type="predicted"/>
<dbReference type="AlphaFoldDB" id="A0A1X7ULG4"/>
<accession>A0A1X7ULG4</accession>
<dbReference type="InParanoid" id="A0A1X7ULG4"/>
<evidence type="ECO:0000313" key="2">
    <source>
        <dbReference type="EnsemblMetazoa" id="Aqu2.1.28593_001"/>
    </source>
</evidence>
<dbReference type="EnsemblMetazoa" id="Aqu2.1.28593_001">
    <property type="protein sequence ID" value="Aqu2.1.28593_001"/>
    <property type="gene ID" value="Aqu2.1.28593"/>
</dbReference>
<protein>
    <submittedName>
        <fullName evidence="2">Uncharacterized protein</fullName>
    </submittedName>
</protein>
<feature type="chain" id="PRO_5010867193" evidence="1">
    <location>
        <begin position="18"/>
        <end position="175"/>
    </location>
</feature>
<organism evidence="2">
    <name type="scientific">Amphimedon queenslandica</name>
    <name type="common">Sponge</name>
    <dbReference type="NCBI Taxonomy" id="400682"/>
    <lineage>
        <taxon>Eukaryota</taxon>
        <taxon>Metazoa</taxon>
        <taxon>Porifera</taxon>
        <taxon>Demospongiae</taxon>
        <taxon>Heteroscleromorpha</taxon>
        <taxon>Haplosclerida</taxon>
        <taxon>Niphatidae</taxon>
        <taxon>Amphimedon</taxon>
    </lineage>
</organism>
<feature type="signal peptide" evidence="1">
    <location>
        <begin position="1"/>
        <end position="17"/>
    </location>
</feature>
<name>A0A1X7ULG4_AMPQE</name>
<evidence type="ECO:0000256" key="1">
    <source>
        <dbReference type="SAM" id="SignalP"/>
    </source>
</evidence>
<reference evidence="2" key="1">
    <citation type="submission" date="2017-05" db="UniProtKB">
        <authorList>
            <consortium name="EnsemblMetazoa"/>
        </authorList>
    </citation>
    <scope>IDENTIFICATION</scope>
</reference>